<proteinExistence type="predicted"/>
<keyword evidence="1" id="KW-1133">Transmembrane helix</keyword>
<protein>
    <recommendedName>
        <fullName evidence="2">DUF6754 domain-containing protein</fullName>
    </recommendedName>
</protein>
<keyword evidence="1" id="KW-0812">Transmembrane</keyword>
<feature type="transmembrane region" description="Helical" evidence="1">
    <location>
        <begin position="229"/>
        <end position="249"/>
    </location>
</feature>
<dbReference type="InterPro" id="IPR046642">
    <property type="entry name" value="DUF6754"/>
</dbReference>
<keyword evidence="1" id="KW-0472">Membrane</keyword>
<gene>
    <name evidence="3" type="ORF">QYE77_13740</name>
</gene>
<name>A0ABU3NR56_9CHLR</name>
<evidence type="ECO:0000259" key="2">
    <source>
        <dbReference type="Pfam" id="PF20539"/>
    </source>
</evidence>
<keyword evidence="4" id="KW-1185">Reference proteome</keyword>
<dbReference type="RefSeq" id="WP_315626010.1">
    <property type="nucleotide sequence ID" value="NZ_JAUHMF010000002.1"/>
</dbReference>
<accession>A0ABU3NR56</accession>
<dbReference type="Proteomes" id="UP001254165">
    <property type="component" value="Unassembled WGS sequence"/>
</dbReference>
<dbReference type="EMBL" id="JAUHMF010000002">
    <property type="protein sequence ID" value="MDT8899323.1"/>
    <property type="molecule type" value="Genomic_DNA"/>
</dbReference>
<evidence type="ECO:0000256" key="1">
    <source>
        <dbReference type="SAM" id="Phobius"/>
    </source>
</evidence>
<feature type="domain" description="DUF6754" evidence="2">
    <location>
        <begin position="8"/>
        <end position="244"/>
    </location>
</feature>
<evidence type="ECO:0000313" key="4">
    <source>
        <dbReference type="Proteomes" id="UP001254165"/>
    </source>
</evidence>
<feature type="transmembrane region" description="Helical" evidence="1">
    <location>
        <begin position="6"/>
        <end position="27"/>
    </location>
</feature>
<dbReference type="Pfam" id="PF20539">
    <property type="entry name" value="DUF6754"/>
    <property type="match status" value="1"/>
</dbReference>
<sequence length="250" mass="26388">MISSLTVIALIIILFSAGLLLFFSLQLKRRPRWGLRPLTAFSALSRAIGLSVEEGTRLHLTLGNAGITQPHSASALVGLQALGRITAVSSISDRPPLATSGEGSLALLSQSTLRATYRLNNALDLYDPNRGRLTGVTPLSYIAGAIPIAYDEDVSTHLMIGHYGPEIGLLCEAATRNNAFTLAASDSLDAQAVLFAAAQHPLIGEELFAAPAYLQTGSAHLASVRVQDILRWGVIVALILSALLGGLGWL</sequence>
<organism evidence="3 4">
    <name type="scientific">Thermanaerothrix solaris</name>
    <dbReference type="NCBI Taxonomy" id="3058434"/>
    <lineage>
        <taxon>Bacteria</taxon>
        <taxon>Bacillati</taxon>
        <taxon>Chloroflexota</taxon>
        <taxon>Anaerolineae</taxon>
        <taxon>Anaerolineales</taxon>
        <taxon>Anaerolineaceae</taxon>
        <taxon>Thermanaerothrix</taxon>
    </lineage>
</organism>
<evidence type="ECO:0000313" key="3">
    <source>
        <dbReference type="EMBL" id="MDT8899323.1"/>
    </source>
</evidence>
<reference evidence="3 4" key="1">
    <citation type="submission" date="2023-07" db="EMBL/GenBank/DDBJ databases">
        <title>Novel species of Thermanaerothrix with wide hydrolytic capabilities.</title>
        <authorList>
            <person name="Zayulina K.S."/>
            <person name="Podosokorskaya O.A."/>
            <person name="Elcheninov A.G."/>
        </authorList>
    </citation>
    <scope>NUCLEOTIDE SEQUENCE [LARGE SCALE GENOMIC DNA]</scope>
    <source>
        <strain evidence="3 4">4228-RoL</strain>
    </source>
</reference>
<comment type="caution">
    <text evidence="3">The sequence shown here is derived from an EMBL/GenBank/DDBJ whole genome shotgun (WGS) entry which is preliminary data.</text>
</comment>